<dbReference type="Proteomes" id="UP000567179">
    <property type="component" value="Unassembled WGS sequence"/>
</dbReference>
<dbReference type="EMBL" id="JAACJJ010000015">
    <property type="protein sequence ID" value="KAF5325022.1"/>
    <property type="molecule type" value="Genomic_DNA"/>
</dbReference>
<evidence type="ECO:0000259" key="5">
    <source>
        <dbReference type="PROSITE" id="PS50865"/>
    </source>
</evidence>
<evidence type="ECO:0000256" key="1">
    <source>
        <dbReference type="ARBA" id="ARBA00022723"/>
    </source>
</evidence>
<keyword evidence="3" id="KW-0862">Zinc</keyword>
<dbReference type="PROSITE" id="PS50865">
    <property type="entry name" value="ZF_MYND_2"/>
    <property type="match status" value="1"/>
</dbReference>
<reference evidence="6 7" key="1">
    <citation type="journal article" date="2020" name="ISME J.">
        <title>Uncovering the hidden diversity of litter-decomposition mechanisms in mushroom-forming fungi.</title>
        <authorList>
            <person name="Floudas D."/>
            <person name="Bentzer J."/>
            <person name="Ahren D."/>
            <person name="Johansson T."/>
            <person name="Persson P."/>
            <person name="Tunlid A."/>
        </authorList>
    </citation>
    <scope>NUCLEOTIDE SEQUENCE [LARGE SCALE GENOMIC DNA]</scope>
    <source>
        <strain evidence="6 7">CBS 101986</strain>
    </source>
</reference>
<evidence type="ECO:0000256" key="4">
    <source>
        <dbReference type="PROSITE-ProRule" id="PRU00134"/>
    </source>
</evidence>
<evidence type="ECO:0000313" key="7">
    <source>
        <dbReference type="Proteomes" id="UP000567179"/>
    </source>
</evidence>
<dbReference type="PROSITE" id="PS01360">
    <property type="entry name" value="ZF_MYND_1"/>
    <property type="match status" value="1"/>
</dbReference>
<proteinExistence type="predicted"/>
<sequence>MAKNDGPRRAFQPKGGGRIQLAKETRQCEHCFKSAREGTALSKCAGCKAVLYCSRECQKASWPTHKETCRKNQRVAAELKTMDVDPLTPLNAFVEKHIAAISRYGLCAFNLADPARYMSEVLVFAFRRWPGSHPVQSSYILLDVNFSSLEMFGSRAGEVRQWMAEHQAHFIKTGHIGGIWLVMADAESTAKEFCPVGYENKDMRDPMWKEKLFLLVNSGTRL</sequence>
<keyword evidence="1" id="KW-0479">Metal-binding</keyword>
<accession>A0A8H5BKM3</accession>
<dbReference type="Pfam" id="PF01753">
    <property type="entry name" value="zf-MYND"/>
    <property type="match status" value="1"/>
</dbReference>
<feature type="domain" description="MYND-type" evidence="5">
    <location>
        <begin position="28"/>
        <end position="69"/>
    </location>
</feature>
<organism evidence="6 7">
    <name type="scientific">Psilocybe cf. subviscida</name>
    <dbReference type="NCBI Taxonomy" id="2480587"/>
    <lineage>
        <taxon>Eukaryota</taxon>
        <taxon>Fungi</taxon>
        <taxon>Dikarya</taxon>
        <taxon>Basidiomycota</taxon>
        <taxon>Agaricomycotina</taxon>
        <taxon>Agaricomycetes</taxon>
        <taxon>Agaricomycetidae</taxon>
        <taxon>Agaricales</taxon>
        <taxon>Agaricineae</taxon>
        <taxon>Strophariaceae</taxon>
        <taxon>Psilocybe</taxon>
    </lineage>
</organism>
<evidence type="ECO:0000313" key="6">
    <source>
        <dbReference type="EMBL" id="KAF5325022.1"/>
    </source>
</evidence>
<dbReference type="GO" id="GO:0008270">
    <property type="term" value="F:zinc ion binding"/>
    <property type="evidence" value="ECO:0007669"/>
    <property type="project" value="UniProtKB-KW"/>
</dbReference>
<comment type="caution">
    <text evidence="6">The sequence shown here is derived from an EMBL/GenBank/DDBJ whole genome shotgun (WGS) entry which is preliminary data.</text>
</comment>
<keyword evidence="2 4" id="KW-0863">Zinc-finger</keyword>
<protein>
    <recommendedName>
        <fullName evidence="5">MYND-type domain-containing protein</fullName>
    </recommendedName>
</protein>
<dbReference type="OrthoDB" id="341421at2759"/>
<dbReference type="Gene3D" id="6.10.140.2220">
    <property type="match status" value="1"/>
</dbReference>
<dbReference type="AlphaFoldDB" id="A0A8H5BKM3"/>
<keyword evidence="7" id="KW-1185">Reference proteome</keyword>
<dbReference type="InterPro" id="IPR002893">
    <property type="entry name" value="Znf_MYND"/>
</dbReference>
<gene>
    <name evidence="6" type="ORF">D9619_010099</name>
</gene>
<name>A0A8H5BKM3_9AGAR</name>
<dbReference type="SUPFAM" id="SSF144232">
    <property type="entry name" value="HIT/MYND zinc finger-like"/>
    <property type="match status" value="1"/>
</dbReference>
<evidence type="ECO:0000256" key="3">
    <source>
        <dbReference type="ARBA" id="ARBA00022833"/>
    </source>
</evidence>
<evidence type="ECO:0000256" key="2">
    <source>
        <dbReference type="ARBA" id="ARBA00022771"/>
    </source>
</evidence>